<dbReference type="PRINTS" id="PR00792">
    <property type="entry name" value="PEPSIN"/>
</dbReference>
<dbReference type="InterPro" id="IPR008139">
    <property type="entry name" value="SaposinB_dom"/>
</dbReference>
<dbReference type="PROSITE" id="PS50015">
    <property type="entry name" value="SAP_B"/>
    <property type="match status" value="2"/>
</dbReference>
<dbReference type="SUPFAM" id="SSF50630">
    <property type="entry name" value="Acid proteases"/>
    <property type="match status" value="1"/>
</dbReference>
<proteinExistence type="inferred from homology"/>
<dbReference type="OMA" id="DYVIQIS"/>
<dbReference type="PANTHER" id="PTHR47966:SF51">
    <property type="entry name" value="BETA-SITE APP-CLEAVING ENZYME, ISOFORM A-RELATED"/>
    <property type="match status" value="1"/>
</dbReference>
<dbReference type="InterPro" id="IPR021109">
    <property type="entry name" value="Peptidase_aspartic_dom_sf"/>
</dbReference>
<reference evidence="14 15" key="1">
    <citation type="journal article" date="2011" name="Science">
        <title>The Selaginella genome identifies genetic changes associated with the evolution of vascular plants.</title>
        <authorList>
            <person name="Banks J.A."/>
            <person name="Nishiyama T."/>
            <person name="Hasebe M."/>
            <person name="Bowman J.L."/>
            <person name="Gribskov M."/>
            <person name="dePamphilis C."/>
            <person name="Albert V.A."/>
            <person name="Aono N."/>
            <person name="Aoyama T."/>
            <person name="Ambrose B.A."/>
            <person name="Ashton N.W."/>
            <person name="Axtell M.J."/>
            <person name="Barker E."/>
            <person name="Barker M.S."/>
            <person name="Bennetzen J.L."/>
            <person name="Bonawitz N.D."/>
            <person name="Chapple C."/>
            <person name="Cheng C."/>
            <person name="Correa L.G."/>
            <person name="Dacre M."/>
            <person name="DeBarry J."/>
            <person name="Dreyer I."/>
            <person name="Elias M."/>
            <person name="Engstrom E.M."/>
            <person name="Estelle M."/>
            <person name="Feng L."/>
            <person name="Finet C."/>
            <person name="Floyd S.K."/>
            <person name="Frommer W.B."/>
            <person name="Fujita T."/>
            <person name="Gramzow L."/>
            <person name="Gutensohn M."/>
            <person name="Harholt J."/>
            <person name="Hattori M."/>
            <person name="Heyl A."/>
            <person name="Hirai T."/>
            <person name="Hiwatashi Y."/>
            <person name="Ishikawa M."/>
            <person name="Iwata M."/>
            <person name="Karol K.G."/>
            <person name="Koehler B."/>
            <person name="Kolukisaoglu U."/>
            <person name="Kubo M."/>
            <person name="Kurata T."/>
            <person name="Lalonde S."/>
            <person name="Li K."/>
            <person name="Li Y."/>
            <person name="Litt A."/>
            <person name="Lyons E."/>
            <person name="Manning G."/>
            <person name="Maruyama T."/>
            <person name="Michael T.P."/>
            <person name="Mikami K."/>
            <person name="Miyazaki S."/>
            <person name="Morinaga S."/>
            <person name="Murata T."/>
            <person name="Mueller-Roeber B."/>
            <person name="Nelson D.R."/>
            <person name="Obara M."/>
            <person name="Oguri Y."/>
            <person name="Olmstead R.G."/>
            <person name="Onodera N."/>
            <person name="Petersen B.L."/>
            <person name="Pils B."/>
            <person name="Prigge M."/>
            <person name="Rensing S.A."/>
            <person name="Riano-Pachon D.M."/>
            <person name="Roberts A.W."/>
            <person name="Sato Y."/>
            <person name="Scheller H.V."/>
            <person name="Schulz B."/>
            <person name="Schulz C."/>
            <person name="Shakirov E.V."/>
            <person name="Shibagaki N."/>
            <person name="Shinohara N."/>
            <person name="Shippen D.E."/>
            <person name="Soerensen I."/>
            <person name="Sotooka R."/>
            <person name="Sugimoto N."/>
            <person name="Sugita M."/>
            <person name="Sumikawa N."/>
            <person name="Tanurdzic M."/>
            <person name="Theissen G."/>
            <person name="Ulvskov P."/>
            <person name="Wakazuki S."/>
            <person name="Weng J.K."/>
            <person name="Willats W.W."/>
            <person name="Wipf D."/>
            <person name="Wolf P.G."/>
            <person name="Yang L."/>
            <person name="Zimmer A.D."/>
            <person name="Zhu Q."/>
            <person name="Mitros T."/>
            <person name="Hellsten U."/>
            <person name="Loque D."/>
            <person name="Otillar R."/>
            <person name="Salamov A."/>
            <person name="Schmutz J."/>
            <person name="Shapiro H."/>
            <person name="Lindquist E."/>
            <person name="Lucas S."/>
            <person name="Rokhsar D."/>
            <person name="Grigoriev I.V."/>
        </authorList>
    </citation>
    <scope>NUCLEOTIDE SEQUENCE [LARGE SCALE GENOMIC DNA]</scope>
</reference>
<dbReference type="OrthoDB" id="771136at2759"/>
<dbReference type="MEROPS" id="A01.020"/>
<keyword evidence="3 10" id="KW-0064">Aspartyl protease</keyword>
<evidence type="ECO:0000256" key="2">
    <source>
        <dbReference type="ARBA" id="ARBA00022670"/>
    </source>
</evidence>
<feature type="active site" evidence="8">
    <location>
        <position position="104"/>
    </location>
</feature>
<keyword evidence="2 10" id="KW-0645">Protease</keyword>
<feature type="signal peptide" evidence="11">
    <location>
        <begin position="1"/>
        <end position="25"/>
    </location>
</feature>
<dbReference type="SUPFAM" id="SSF47862">
    <property type="entry name" value="Saposin"/>
    <property type="match status" value="1"/>
</dbReference>
<evidence type="ECO:0000313" key="15">
    <source>
        <dbReference type="Proteomes" id="UP000001514"/>
    </source>
</evidence>
<feature type="disulfide bond" evidence="9">
    <location>
        <begin position="117"/>
        <end position="123"/>
    </location>
</feature>
<dbReference type="Gene3D" id="2.40.70.10">
    <property type="entry name" value="Acid Proteases"/>
    <property type="match status" value="2"/>
</dbReference>
<dbReference type="FunFam" id="2.40.70.10:FF:000115">
    <property type="entry name" value="Lysosomal aspartic protease"/>
    <property type="match status" value="1"/>
</dbReference>
<dbReference type="SMART" id="SM00741">
    <property type="entry name" value="SapB"/>
    <property type="match status" value="2"/>
</dbReference>
<dbReference type="AlphaFoldDB" id="D8QZN2"/>
<evidence type="ECO:0000256" key="8">
    <source>
        <dbReference type="PIRSR" id="PIRSR601461-1"/>
    </source>
</evidence>
<dbReference type="InterPro" id="IPR001461">
    <property type="entry name" value="Aspartic_peptidase_A1"/>
</dbReference>
<evidence type="ECO:0000259" key="12">
    <source>
        <dbReference type="PROSITE" id="PS50015"/>
    </source>
</evidence>
<feature type="active site" evidence="8">
    <location>
        <position position="292"/>
    </location>
</feature>
<keyword evidence="11" id="KW-0732">Signal</keyword>
<evidence type="ECO:0000256" key="3">
    <source>
        <dbReference type="ARBA" id="ARBA00022750"/>
    </source>
</evidence>
<keyword evidence="7" id="KW-0325">Glycoprotein</keyword>
<dbReference type="PROSITE" id="PS51257">
    <property type="entry name" value="PROKAR_LIPOPROTEIN"/>
    <property type="match status" value="1"/>
</dbReference>
<keyword evidence="5" id="KW-0865">Zymogen</keyword>
<name>D8QZN2_SELML</name>
<evidence type="ECO:0000256" key="10">
    <source>
        <dbReference type="RuleBase" id="RU000454"/>
    </source>
</evidence>
<dbReference type="InterPro" id="IPR007856">
    <property type="entry name" value="SapB_1"/>
</dbReference>
<feature type="domain" description="Saposin B-type" evidence="12">
    <location>
        <begin position="317"/>
        <end position="357"/>
    </location>
</feature>
<dbReference type="InterPro" id="IPR008138">
    <property type="entry name" value="SapB_2"/>
</dbReference>
<dbReference type="InterPro" id="IPR001969">
    <property type="entry name" value="Aspartic_peptidase_AS"/>
</dbReference>
<dbReference type="Gramene" id="EFJ34434">
    <property type="protein sequence ID" value="EFJ34434"/>
    <property type="gene ID" value="SELMODRAFT_166719"/>
</dbReference>
<keyword evidence="6 9" id="KW-1015">Disulfide bond</keyword>
<dbReference type="Pfam" id="PF05184">
    <property type="entry name" value="SapB_1"/>
    <property type="match status" value="1"/>
</dbReference>
<dbReference type="PROSITE" id="PS51767">
    <property type="entry name" value="PEPTIDASE_A1"/>
    <property type="match status" value="1"/>
</dbReference>
<dbReference type="GO" id="GO:0004190">
    <property type="term" value="F:aspartic-type endopeptidase activity"/>
    <property type="evidence" value="ECO:0000318"/>
    <property type="project" value="GO_Central"/>
</dbReference>
<evidence type="ECO:0000256" key="1">
    <source>
        <dbReference type="ARBA" id="ARBA00007447"/>
    </source>
</evidence>
<evidence type="ECO:0000256" key="6">
    <source>
        <dbReference type="ARBA" id="ARBA00023157"/>
    </source>
</evidence>
<dbReference type="Pfam" id="PF00026">
    <property type="entry name" value="Asp"/>
    <property type="match status" value="1"/>
</dbReference>
<evidence type="ECO:0000313" key="14">
    <source>
        <dbReference type="EMBL" id="EFJ34434.1"/>
    </source>
</evidence>
<evidence type="ECO:0000256" key="11">
    <source>
        <dbReference type="SAM" id="SignalP"/>
    </source>
</evidence>
<dbReference type="InParanoid" id="D8QZN2"/>
<dbReference type="InterPro" id="IPR011001">
    <property type="entry name" value="Saposin-like"/>
</dbReference>
<feature type="chain" id="PRO_5003121376" description="Peptidase A1 domain-containing protein" evidence="11">
    <location>
        <begin position="26"/>
        <end position="505"/>
    </location>
</feature>
<accession>D8QZN2</accession>
<dbReference type="Pfam" id="PF03489">
    <property type="entry name" value="SapB_2"/>
    <property type="match status" value="1"/>
</dbReference>
<dbReference type="Gene3D" id="1.10.225.10">
    <property type="entry name" value="Saposin-like"/>
    <property type="match status" value="1"/>
</dbReference>
<dbReference type="FunFam" id="2.40.70.10:FF:000002">
    <property type="entry name" value="Vacuolar aspartic proteinase"/>
    <property type="match status" value="1"/>
</dbReference>
<sequence length="505" mass="54560">MAGARVSGALLLAVWGLSCLIAVTAVEVVPLKKRPLTAERLRLAVKSVPRKAHALGFHNVRDANSLTKNGSVPDIEPLRNYLDAQYYGEIGIGSPPQVFTVIFDTGSSNLWVPSSRCIFSPACWLHHRYKSRKSSTYKPDGTSIAIQYGTGQMAGFLSTDYVTIGDVVVKDQTFAESTSEPGLVFLVAKFDGILGLGFKAISKGQVTPVWYNMLAQKLISQPVFSFWLNRDASDEEDGGEIVFGGVNKDRFKGKHVYTPVTREGYWQFNMGDVAVDGQSTGFCAKGCAAIADSGTSLLAGPTGIVAQINQAIGATGLVSEECKMVVAQYGDLIVELLLAQVTPDRVCAQAGVCSLRNDNPHIASVLDKENQKVGDDVLCSVCEMAVVWVQNQLRQNRTKQQIEDYLNQLCERLPSPNGQSVVECAKISSLPNVSFTIANQTFELTPKQYILQVGEGAAAQCISGFTGMDVPPPAGPIWILGDVFMGVYHTVFDFGNKRIGFAKAV</sequence>
<organism evidence="15">
    <name type="scientific">Selaginella moellendorffii</name>
    <name type="common">Spikemoss</name>
    <dbReference type="NCBI Taxonomy" id="88036"/>
    <lineage>
        <taxon>Eukaryota</taxon>
        <taxon>Viridiplantae</taxon>
        <taxon>Streptophyta</taxon>
        <taxon>Embryophyta</taxon>
        <taxon>Tracheophyta</taxon>
        <taxon>Lycopodiopsida</taxon>
        <taxon>Selaginellales</taxon>
        <taxon>Selaginellaceae</taxon>
        <taxon>Selaginella</taxon>
    </lineage>
</organism>
<feature type="disulfide bond" evidence="9">
    <location>
        <begin position="283"/>
        <end position="287"/>
    </location>
</feature>
<dbReference type="GO" id="GO:0006629">
    <property type="term" value="P:lipid metabolic process"/>
    <property type="evidence" value="ECO:0007669"/>
    <property type="project" value="InterPro"/>
</dbReference>
<dbReference type="eggNOG" id="KOG1339">
    <property type="taxonomic scope" value="Eukaryota"/>
</dbReference>
<comment type="similarity">
    <text evidence="1 10">Belongs to the peptidase A1 family.</text>
</comment>
<dbReference type="HOGENOM" id="CLU_013253_3_1_1"/>
<evidence type="ECO:0000256" key="5">
    <source>
        <dbReference type="ARBA" id="ARBA00023145"/>
    </source>
</evidence>
<keyword evidence="4 10" id="KW-0378">Hydrolase</keyword>
<dbReference type="PROSITE" id="PS00141">
    <property type="entry name" value="ASP_PROTEASE"/>
    <property type="match status" value="2"/>
</dbReference>
<protein>
    <recommendedName>
        <fullName evidence="16">Peptidase A1 domain-containing protein</fullName>
    </recommendedName>
</protein>
<dbReference type="EMBL" id="GL377569">
    <property type="protein sequence ID" value="EFJ34434.1"/>
    <property type="molecule type" value="Genomic_DNA"/>
</dbReference>
<dbReference type="InterPro" id="IPR033121">
    <property type="entry name" value="PEPTIDASE_A1"/>
</dbReference>
<evidence type="ECO:0008006" key="16">
    <source>
        <dbReference type="Google" id="ProtNLM"/>
    </source>
</evidence>
<evidence type="ECO:0000256" key="7">
    <source>
        <dbReference type="ARBA" id="ARBA00023180"/>
    </source>
</evidence>
<keyword evidence="15" id="KW-1185">Reference proteome</keyword>
<gene>
    <name evidence="14" type="ORF">SELMODRAFT_166719</name>
</gene>
<dbReference type="Proteomes" id="UP000001514">
    <property type="component" value="Unassembled WGS sequence"/>
</dbReference>
<evidence type="ECO:0000256" key="4">
    <source>
        <dbReference type="ARBA" id="ARBA00022801"/>
    </source>
</evidence>
<dbReference type="PANTHER" id="PTHR47966">
    <property type="entry name" value="BETA-SITE APP-CLEAVING ENZYME, ISOFORM A-RELATED"/>
    <property type="match status" value="1"/>
</dbReference>
<feature type="domain" description="Saposin B-type" evidence="12">
    <location>
        <begin position="375"/>
        <end position="416"/>
    </location>
</feature>
<evidence type="ECO:0000259" key="13">
    <source>
        <dbReference type="PROSITE" id="PS51767"/>
    </source>
</evidence>
<feature type="domain" description="Peptidase A1" evidence="13">
    <location>
        <begin position="86"/>
        <end position="502"/>
    </location>
</feature>
<dbReference type="FunCoup" id="D8QZN2">
    <property type="interactions" value="2854"/>
</dbReference>
<dbReference type="KEGG" id="smo:SELMODRAFT_166719"/>
<dbReference type="GO" id="GO:0006508">
    <property type="term" value="P:proteolysis"/>
    <property type="evidence" value="ECO:0000318"/>
    <property type="project" value="GO_Central"/>
</dbReference>
<evidence type="ECO:0000256" key="9">
    <source>
        <dbReference type="PIRSR" id="PIRSR601461-2"/>
    </source>
</evidence>